<evidence type="ECO:0000313" key="2">
    <source>
        <dbReference type="Proteomes" id="UP000199321"/>
    </source>
</evidence>
<evidence type="ECO:0000313" key="1">
    <source>
        <dbReference type="EMBL" id="SDE40070.1"/>
    </source>
</evidence>
<protein>
    <submittedName>
        <fullName evidence="1">Kynurenine formamidase</fullName>
    </submittedName>
</protein>
<keyword evidence="2" id="KW-1185">Reference proteome</keyword>
<reference evidence="1 2" key="1">
    <citation type="submission" date="2016-10" db="EMBL/GenBank/DDBJ databases">
        <authorList>
            <person name="de Groot N.N."/>
        </authorList>
    </citation>
    <scope>NUCLEOTIDE SEQUENCE [LARGE SCALE GENOMIC DNA]</scope>
    <source>
        <strain evidence="1 2">DSM 16195</strain>
    </source>
</reference>
<organism evidence="1 2">
    <name type="scientific">Ulvibacter litoralis</name>
    <dbReference type="NCBI Taxonomy" id="227084"/>
    <lineage>
        <taxon>Bacteria</taxon>
        <taxon>Pseudomonadati</taxon>
        <taxon>Bacteroidota</taxon>
        <taxon>Flavobacteriia</taxon>
        <taxon>Flavobacteriales</taxon>
        <taxon>Flavobacteriaceae</taxon>
        <taxon>Ulvibacter</taxon>
    </lineage>
</organism>
<gene>
    <name evidence="1" type="ORF">SAMN05421855_101444</name>
</gene>
<name>A0A1G7CMT3_9FLAO</name>
<dbReference type="Pfam" id="PF04199">
    <property type="entry name" value="Cyclase"/>
    <property type="match status" value="1"/>
</dbReference>
<accession>A0A1G7CMT3</accession>
<dbReference type="Proteomes" id="UP000199321">
    <property type="component" value="Unassembled WGS sequence"/>
</dbReference>
<dbReference type="InterPro" id="IPR037175">
    <property type="entry name" value="KFase_sf"/>
</dbReference>
<dbReference type="STRING" id="227084.SAMN05421855_101444"/>
<dbReference type="Gene3D" id="3.50.30.50">
    <property type="entry name" value="Putative cyclase"/>
    <property type="match status" value="1"/>
</dbReference>
<dbReference type="GO" id="GO:0004061">
    <property type="term" value="F:arylformamidase activity"/>
    <property type="evidence" value="ECO:0007669"/>
    <property type="project" value="InterPro"/>
</dbReference>
<dbReference type="EMBL" id="FNBA01000001">
    <property type="protein sequence ID" value="SDE40070.1"/>
    <property type="molecule type" value="Genomic_DNA"/>
</dbReference>
<proteinExistence type="predicted"/>
<dbReference type="InterPro" id="IPR007325">
    <property type="entry name" value="KFase/CYL"/>
</dbReference>
<dbReference type="AlphaFoldDB" id="A0A1G7CMT3"/>
<dbReference type="SUPFAM" id="SSF102198">
    <property type="entry name" value="Putative cyclase"/>
    <property type="match status" value="1"/>
</dbReference>
<sequence>MGCKSFLYLSLVKVTIKIQEQNVTADLAKPLDISITLKASKKNPEAWYLEPPVIKPVQIGEWVAKVSEGSSVNFNDIYFNPHAHGTHTECVGHISEAFHSVNDSLKKFFFVAELVTVAPETRGNDQVISAKQLKSLLNGTKPEAIVIRTMPNISSKKTRKYSHTNWPYFTEKAARFLREIGVKHVLIDLPSIDKEKDDGLLAAHKAFWNYPKEPRLDATITEFIYVSNKIKDGRYLLNLQIASFHNDASPSKPVLYKLIDDENNTKN</sequence>
<dbReference type="GO" id="GO:0019441">
    <property type="term" value="P:L-tryptophan catabolic process to kynurenine"/>
    <property type="evidence" value="ECO:0007669"/>
    <property type="project" value="InterPro"/>
</dbReference>